<dbReference type="InterPro" id="IPR010994">
    <property type="entry name" value="RuvA_2-like"/>
</dbReference>
<feature type="compositionally biased region" description="Basic and acidic residues" evidence="7">
    <location>
        <begin position="183"/>
        <end position="195"/>
    </location>
</feature>
<dbReference type="SUPFAM" id="SSF47781">
    <property type="entry name" value="RuvA domain 2-like"/>
    <property type="match status" value="1"/>
</dbReference>
<dbReference type="SUPFAM" id="SSF52980">
    <property type="entry name" value="Restriction endonuclease-like"/>
    <property type="match status" value="1"/>
</dbReference>
<accession>A0A5N5QIC9</accession>
<dbReference type="Pfam" id="PF03834">
    <property type="entry name" value="Rad10"/>
    <property type="match status" value="1"/>
</dbReference>
<feature type="region of interest" description="Disordered" evidence="7">
    <location>
        <begin position="157"/>
        <end position="244"/>
    </location>
</feature>
<evidence type="ECO:0000259" key="8">
    <source>
        <dbReference type="Pfam" id="PF03834"/>
    </source>
</evidence>
<dbReference type="GO" id="GO:0003684">
    <property type="term" value="F:damaged DNA binding"/>
    <property type="evidence" value="ECO:0007669"/>
    <property type="project" value="InterPro"/>
</dbReference>
<dbReference type="InterPro" id="IPR004579">
    <property type="entry name" value="ERCC1/RAD10/SWI10"/>
</dbReference>
<dbReference type="Gene3D" id="1.10.150.20">
    <property type="entry name" value="5' to 3' exonuclease, C-terminal subdomain"/>
    <property type="match status" value="1"/>
</dbReference>
<evidence type="ECO:0000256" key="3">
    <source>
        <dbReference type="ARBA" id="ARBA00022763"/>
    </source>
</evidence>
<dbReference type="PANTHER" id="PTHR12749">
    <property type="entry name" value="EXCISION REPAIR CROSS-COMPLEMENTING 1 ERCC1"/>
    <property type="match status" value="1"/>
</dbReference>
<evidence type="ECO:0000256" key="4">
    <source>
        <dbReference type="ARBA" id="ARBA00023125"/>
    </source>
</evidence>
<dbReference type="FunFam" id="1.10.150.20:FF:000017">
    <property type="entry name" value="DNA excision repair protein ERCC-1"/>
    <property type="match status" value="1"/>
</dbReference>
<organism evidence="9 10">
    <name type="scientific">Ceratobasidium theobromae</name>
    <dbReference type="NCBI Taxonomy" id="1582974"/>
    <lineage>
        <taxon>Eukaryota</taxon>
        <taxon>Fungi</taxon>
        <taxon>Dikarya</taxon>
        <taxon>Basidiomycota</taxon>
        <taxon>Agaricomycotina</taxon>
        <taxon>Agaricomycetes</taxon>
        <taxon>Cantharellales</taxon>
        <taxon>Ceratobasidiaceae</taxon>
        <taxon>Ceratobasidium</taxon>
    </lineage>
</organism>
<dbReference type="GO" id="GO:0006312">
    <property type="term" value="P:mitotic recombination"/>
    <property type="evidence" value="ECO:0007669"/>
    <property type="project" value="TreeGrafter"/>
</dbReference>
<keyword evidence="6" id="KW-0539">Nucleus</keyword>
<gene>
    <name evidence="9" type="ORF">CTheo_5252</name>
</gene>
<dbReference type="GO" id="GO:0070914">
    <property type="term" value="P:UV-damage excision repair"/>
    <property type="evidence" value="ECO:0007669"/>
    <property type="project" value="TreeGrafter"/>
</dbReference>
<dbReference type="PANTHER" id="PTHR12749:SF0">
    <property type="entry name" value="DNA EXCISION REPAIR PROTEIN ERCC-1"/>
    <property type="match status" value="1"/>
</dbReference>
<dbReference type="EMBL" id="SSOP01000112">
    <property type="protein sequence ID" value="KAB5591293.1"/>
    <property type="molecule type" value="Genomic_DNA"/>
</dbReference>
<dbReference type="OrthoDB" id="10262814at2759"/>
<dbReference type="Proteomes" id="UP000383932">
    <property type="component" value="Unassembled WGS sequence"/>
</dbReference>
<keyword evidence="4" id="KW-0238">DNA-binding</keyword>
<dbReference type="AlphaFoldDB" id="A0A5N5QIC9"/>
<sequence length="244" mass="26834">MDDAHASSSRTSLPVSQNALAAKAARSTVGNSILVHKRQTEHQNSIKELTKACLMNNITVIVAWSVEEAGRYLATYKLYEFKSHQLIKERVDTDYISMLRTALTTVRGVNKTDVMTLRTNFGSFSNIAHATTEDLQLCPGFGPTKVRRLREAFNKPFYSTGQEPLRAQNAEPGVDASGGILPDPDKSPQKTHDIDPTPPATFASPPSCPIRHSSPEWDIETIQAEARTDDPDLSLELNPSDEDG</sequence>
<dbReference type="InterPro" id="IPR011335">
    <property type="entry name" value="Restrct_endonuc-II-like"/>
</dbReference>
<keyword evidence="3" id="KW-0227">DNA damage</keyword>
<protein>
    <recommendedName>
        <fullName evidence="8">ERCC1-like central domain-containing protein</fullName>
    </recommendedName>
</protein>
<dbReference type="GO" id="GO:0000110">
    <property type="term" value="C:nucleotide-excision repair factor 1 complex"/>
    <property type="evidence" value="ECO:0007669"/>
    <property type="project" value="TreeGrafter"/>
</dbReference>
<evidence type="ECO:0000256" key="2">
    <source>
        <dbReference type="ARBA" id="ARBA00008283"/>
    </source>
</evidence>
<dbReference type="GO" id="GO:0070522">
    <property type="term" value="C:ERCC4-ERCC1 complex"/>
    <property type="evidence" value="ECO:0007669"/>
    <property type="project" value="TreeGrafter"/>
</dbReference>
<proteinExistence type="inferred from homology"/>
<evidence type="ECO:0000313" key="10">
    <source>
        <dbReference type="Proteomes" id="UP000383932"/>
    </source>
</evidence>
<comment type="caution">
    <text evidence="9">The sequence shown here is derived from an EMBL/GenBank/DDBJ whole genome shotgun (WGS) entry which is preliminary data.</text>
</comment>
<keyword evidence="10" id="KW-1185">Reference proteome</keyword>
<dbReference type="InterPro" id="IPR047260">
    <property type="entry name" value="ERCC1-like_central_dom"/>
</dbReference>
<dbReference type="GO" id="GO:0006302">
    <property type="term" value="P:double-strand break repair"/>
    <property type="evidence" value="ECO:0007669"/>
    <property type="project" value="UniProtKB-ARBA"/>
</dbReference>
<feature type="domain" description="ERCC1-like central" evidence="8">
    <location>
        <begin position="31"/>
        <end position="77"/>
    </location>
</feature>
<keyword evidence="5" id="KW-0234">DNA repair</keyword>
<evidence type="ECO:0000256" key="1">
    <source>
        <dbReference type="ARBA" id="ARBA00004123"/>
    </source>
</evidence>
<evidence type="ECO:0000256" key="5">
    <source>
        <dbReference type="ARBA" id="ARBA00023204"/>
    </source>
</evidence>
<dbReference type="Gene3D" id="3.40.50.10130">
    <property type="match status" value="1"/>
</dbReference>
<comment type="similarity">
    <text evidence="2">Belongs to the ERCC1/RAD10/SWI10 family.</text>
</comment>
<evidence type="ECO:0000256" key="7">
    <source>
        <dbReference type="SAM" id="MobiDB-lite"/>
    </source>
</evidence>
<dbReference type="GO" id="GO:0003697">
    <property type="term" value="F:single-stranded DNA binding"/>
    <property type="evidence" value="ECO:0007669"/>
    <property type="project" value="TreeGrafter"/>
</dbReference>
<dbReference type="Pfam" id="PF14520">
    <property type="entry name" value="HHH_5"/>
    <property type="match status" value="1"/>
</dbReference>
<comment type="subcellular location">
    <subcellularLocation>
        <location evidence="1">Nucleus</location>
    </subcellularLocation>
</comment>
<reference evidence="9 10" key="1">
    <citation type="journal article" date="2019" name="Fungal Biol. Biotechnol.">
        <title>Draft genome sequence of fastidious pathogen Ceratobasidium theobromae, which causes vascular-streak dieback in Theobroma cacao.</title>
        <authorList>
            <person name="Ali S.S."/>
            <person name="Asman A."/>
            <person name="Shao J."/>
            <person name="Firmansyah A.P."/>
            <person name="Susilo A.W."/>
            <person name="Rosmana A."/>
            <person name="McMahon P."/>
            <person name="Junaid M."/>
            <person name="Guest D."/>
            <person name="Kheng T.Y."/>
            <person name="Meinhardt L.W."/>
            <person name="Bailey B.A."/>
        </authorList>
    </citation>
    <scope>NUCLEOTIDE SEQUENCE [LARGE SCALE GENOMIC DNA]</scope>
    <source>
        <strain evidence="9 10">CT2</strain>
    </source>
</reference>
<evidence type="ECO:0000313" key="9">
    <source>
        <dbReference type="EMBL" id="KAB5591293.1"/>
    </source>
</evidence>
<evidence type="ECO:0000256" key="6">
    <source>
        <dbReference type="ARBA" id="ARBA00023242"/>
    </source>
</evidence>
<name>A0A5N5QIC9_9AGAM</name>